<gene>
    <name evidence="7" type="ORF">W97_03587</name>
</gene>
<dbReference type="Gene3D" id="3.30.9.10">
    <property type="entry name" value="D-Amino Acid Oxidase, subunit A, domain 2"/>
    <property type="match status" value="1"/>
</dbReference>
<evidence type="ECO:0000313" key="7">
    <source>
        <dbReference type="EMBL" id="EON64356.1"/>
    </source>
</evidence>
<dbReference type="SUPFAM" id="SSF51971">
    <property type="entry name" value="Nucleotide-binding domain"/>
    <property type="match status" value="1"/>
</dbReference>
<name>R7YRQ9_CONA1</name>
<dbReference type="STRING" id="1168221.R7YRQ9"/>
<reference evidence="8" key="1">
    <citation type="submission" date="2012-06" db="EMBL/GenBank/DDBJ databases">
        <title>The genome sequence of Coniosporium apollinis CBS 100218.</title>
        <authorList>
            <consortium name="The Broad Institute Genome Sequencing Platform"/>
            <person name="Cuomo C."/>
            <person name="Gorbushina A."/>
            <person name="Noack S."/>
            <person name="Walker B."/>
            <person name="Young S.K."/>
            <person name="Zeng Q."/>
            <person name="Gargeya S."/>
            <person name="Fitzgerald M."/>
            <person name="Haas B."/>
            <person name="Abouelleil A."/>
            <person name="Alvarado L."/>
            <person name="Arachchi H.M."/>
            <person name="Berlin A.M."/>
            <person name="Chapman S.B."/>
            <person name="Goldberg J."/>
            <person name="Griggs A."/>
            <person name="Gujja S."/>
            <person name="Hansen M."/>
            <person name="Howarth C."/>
            <person name="Imamovic A."/>
            <person name="Larimer J."/>
            <person name="McCowan C."/>
            <person name="Montmayeur A."/>
            <person name="Murphy C."/>
            <person name="Neiman D."/>
            <person name="Pearson M."/>
            <person name="Priest M."/>
            <person name="Roberts A."/>
            <person name="Saif S."/>
            <person name="Shea T."/>
            <person name="Sisk P."/>
            <person name="Sykes S."/>
            <person name="Wortman J."/>
            <person name="Nusbaum C."/>
            <person name="Birren B."/>
        </authorList>
    </citation>
    <scope>NUCLEOTIDE SEQUENCE [LARGE SCALE GENOMIC DNA]</scope>
    <source>
        <strain evidence="8">CBS 100218</strain>
    </source>
</reference>
<dbReference type="InterPro" id="IPR006076">
    <property type="entry name" value="FAD-dep_OxRdtase"/>
</dbReference>
<keyword evidence="5" id="KW-0560">Oxidoreductase</keyword>
<keyword evidence="3" id="KW-0285">Flavoprotein</keyword>
<dbReference type="GeneID" id="19900898"/>
<organism evidence="7 8">
    <name type="scientific">Coniosporium apollinis (strain CBS 100218)</name>
    <name type="common">Rock-inhabiting black yeast</name>
    <dbReference type="NCBI Taxonomy" id="1168221"/>
    <lineage>
        <taxon>Eukaryota</taxon>
        <taxon>Fungi</taxon>
        <taxon>Dikarya</taxon>
        <taxon>Ascomycota</taxon>
        <taxon>Pezizomycotina</taxon>
        <taxon>Dothideomycetes</taxon>
        <taxon>Dothideomycetes incertae sedis</taxon>
        <taxon>Coniosporium</taxon>
    </lineage>
</organism>
<dbReference type="HOGENOM" id="CLU_034311_3_1_1"/>
<evidence type="ECO:0000256" key="5">
    <source>
        <dbReference type="ARBA" id="ARBA00023002"/>
    </source>
</evidence>
<dbReference type="InterPro" id="IPR023209">
    <property type="entry name" value="DAO"/>
</dbReference>
<feature type="domain" description="FAD dependent oxidoreductase" evidence="6">
    <location>
        <begin position="42"/>
        <end position="261"/>
    </location>
</feature>
<dbReference type="OMA" id="EDLWWAP"/>
<sequence length="280" mass="30363">MHNGAQSVWWSPYVRDFYFVRTCKAAPAFSQQSTRLASYTSISINVPRYLQYLLNRATSLGARIIRASLPTDASISGAVLAAETVVANETPNSVSILAFINATGIGALKLVPDGNVFPIRGQTVLVKGLAPQMRSFEDANPAPPARASISYIIPRPGTNTTILGGTKVAGDWRAESDEEITKDILKRCRGMAPELLNGDASRDEGFEVLAVNVGLRPGRKGGARVEIEEVETERGVRIVCHEYGHAGAGYQNSIGSAKKVIRLLEEYFDRRCAKAEDPKL</sequence>
<evidence type="ECO:0000256" key="3">
    <source>
        <dbReference type="ARBA" id="ARBA00022630"/>
    </source>
</evidence>
<accession>R7YRQ9</accession>
<dbReference type="RefSeq" id="XP_007779673.1">
    <property type="nucleotide sequence ID" value="XM_007781483.1"/>
</dbReference>
<keyword evidence="8" id="KW-1185">Reference proteome</keyword>
<dbReference type="OrthoDB" id="2015447at2759"/>
<dbReference type="PANTHER" id="PTHR11530:SF11">
    <property type="entry name" value="D-ASPARTATE OXIDASE"/>
    <property type="match status" value="1"/>
</dbReference>
<dbReference type="EMBL" id="JH767568">
    <property type="protein sequence ID" value="EON64356.1"/>
    <property type="molecule type" value="Genomic_DNA"/>
</dbReference>
<dbReference type="PANTHER" id="PTHR11530">
    <property type="entry name" value="D-AMINO ACID OXIDASE"/>
    <property type="match status" value="1"/>
</dbReference>
<dbReference type="GO" id="GO:0071949">
    <property type="term" value="F:FAD binding"/>
    <property type="evidence" value="ECO:0007669"/>
    <property type="project" value="InterPro"/>
</dbReference>
<evidence type="ECO:0000313" key="8">
    <source>
        <dbReference type="Proteomes" id="UP000016924"/>
    </source>
</evidence>
<evidence type="ECO:0000256" key="4">
    <source>
        <dbReference type="ARBA" id="ARBA00022827"/>
    </source>
</evidence>
<dbReference type="GO" id="GO:0003884">
    <property type="term" value="F:D-amino-acid oxidase activity"/>
    <property type="evidence" value="ECO:0007669"/>
    <property type="project" value="InterPro"/>
</dbReference>
<proteinExistence type="inferred from homology"/>
<dbReference type="Pfam" id="PF01266">
    <property type="entry name" value="DAO"/>
    <property type="match status" value="1"/>
</dbReference>
<comment type="similarity">
    <text evidence="2">Belongs to the DAMOX/DASOX family.</text>
</comment>
<evidence type="ECO:0000256" key="1">
    <source>
        <dbReference type="ARBA" id="ARBA00001974"/>
    </source>
</evidence>
<evidence type="ECO:0000259" key="6">
    <source>
        <dbReference type="Pfam" id="PF01266"/>
    </source>
</evidence>
<dbReference type="Proteomes" id="UP000016924">
    <property type="component" value="Unassembled WGS sequence"/>
</dbReference>
<keyword evidence="4" id="KW-0274">FAD</keyword>
<dbReference type="GO" id="GO:0005737">
    <property type="term" value="C:cytoplasm"/>
    <property type="evidence" value="ECO:0007669"/>
    <property type="project" value="TreeGrafter"/>
</dbReference>
<comment type="cofactor">
    <cofactor evidence="1">
        <name>FAD</name>
        <dbReference type="ChEBI" id="CHEBI:57692"/>
    </cofactor>
</comment>
<evidence type="ECO:0000256" key="2">
    <source>
        <dbReference type="ARBA" id="ARBA00006730"/>
    </source>
</evidence>
<dbReference type="SUPFAM" id="SSF54373">
    <property type="entry name" value="FAD-linked reductases, C-terminal domain"/>
    <property type="match status" value="1"/>
</dbReference>
<dbReference type="GO" id="GO:0019478">
    <property type="term" value="P:D-amino acid catabolic process"/>
    <property type="evidence" value="ECO:0007669"/>
    <property type="project" value="TreeGrafter"/>
</dbReference>
<protein>
    <recommendedName>
        <fullName evidence="6">FAD dependent oxidoreductase domain-containing protein</fullName>
    </recommendedName>
</protein>
<dbReference type="AlphaFoldDB" id="R7YRQ9"/>
<dbReference type="eggNOG" id="KOG3923">
    <property type="taxonomic scope" value="Eukaryota"/>
</dbReference>